<evidence type="ECO:0000313" key="6">
    <source>
        <dbReference type="EMBL" id="QEE14719.1"/>
    </source>
</evidence>
<keyword evidence="2" id="KW-0819">tRNA processing</keyword>
<accession>A0A5B9D6H2</accession>
<evidence type="ECO:0000256" key="2">
    <source>
        <dbReference type="ARBA" id="ARBA00022694"/>
    </source>
</evidence>
<gene>
    <name evidence="6" type="ORF">DSAG12_00534</name>
</gene>
<dbReference type="Pfam" id="PF01951">
    <property type="entry name" value="Archease"/>
    <property type="match status" value="1"/>
</dbReference>
<dbReference type="AlphaFoldDB" id="A0A5B9D6H2"/>
<dbReference type="OrthoDB" id="8831at2157"/>
<dbReference type="SUPFAM" id="SSF69819">
    <property type="entry name" value="MTH1598-like"/>
    <property type="match status" value="1"/>
</dbReference>
<dbReference type="Proteomes" id="UP000321408">
    <property type="component" value="Chromosome"/>
</dbReference>
<keyword evidence="4" id="KW-0106">Calcium</keyword>
<protein>
    <submittedName>
        <fullName evidence="6">Archease</fullName>
    </submittedName>
</protein>
<proteinExistence type="inferred from homology"/>
<dbReference type="GO" id="GO:0006388">
    <property type="term" value="P:tRNA splicing, via endonucleolytic cleavage and ligation"/>
    <property type="evidence" value="ECO:0007669"/>
    <property type="project" value="TreeGrafter"/>
</dbReference>
<feature type="domain" description="Archease" evidence="5">
    <location>
        <begin position="10"/>
        <end position="149"/>
    </location>
</feature>
<dbReference type="InterPro" id="IPR023572">
    <property type="entry name" value="Archease_dom"/>
</dbReference>
<dbReference type="InterPro" id="IPR036820">
    <property type="entry name" value="Archease_dom_sf"/>
</dbReference>
<dbReference type="GO" id="GO:0046872">
    <property type="term" value="F:metal ion binding"/>
    <property type="evidence" value="ECO:0007669"/>
    <property type="project" value="UniProtKB-KW"/>
</dbReference>
<comment type="similarity">
    <text evidence="1">Belongs to the archease family.</text>
</comment>
<dbReference type="PANTHER" id="PTHR12682">
    <property type="entry name" value="ARCHEASE"/>
    <property type="match status" value="1"/>
</dbReference>
<sequence>MEKNNLFSGYEFLNHPADVWVHAWGKTFEEAIENCVYSLMETMFEGSIIESKITRDIVIEEETKGSLLVAFLSEFLYIFDTDYLIFNHVKIDPIITNSAGKIELHAKCQGEVFDQLKHIPDIEVKAITYSYLEINEEKNRTEIKIVYDI</sequence>
<name>A0A5B9D6H2_9ARCH</name>
<evidence type="ECO:0000259" key="5">
    <source>
        <dbReference type="Pfam" id="PF01951"/>
    </source>
</evidence>
<dbReference type="GeneID" id="41328538"/>
<reference evidence="6 7" key="2">
    <citation type="journal article" date="2024" name="Int. J. Syst. Evol. Microbiol.">
        <title>Promethearchaeum syntrophicum gen. nov., sp. nov., an anaerobic, obligately syntrophic archaeon, the first isolate of the lineage 'Asgard' archaea, and proposal of the new archaeal phylum Promethearchaeota phyl. nov. and kingdom Promethearchaeati regn. nov.</title>
        <authorList>
            <person name="Imachi H."/>
            <person name="Nobu M.K."/>
            <person name="Kato S."/>
            <person name="Takaki Y."/>
            <person name="Miyazaki M."/>
            <person name="Miyata M."/>
            <person name="Ogawara M."/>
            <person name="Saito Y."/>
            <person name="Sakai S."/>
            <person name="Tahara Y.O."/>
            <person name="Takano Y."/>
            <person name="Tasumi E."/>
            <person name="Uematsu K."/>
            <person name="Yoshimura T."/>
            <person name="Itoh T."/>
            <person name="Ohkuma M."/>
            <person name="Takai K."/>
        </authorList>
    </citation>
    <scope>NUCLEOTIDE SEQUENCE [LARGE SCALE GENOMIC DNA]</scope>
    <source>
        <strain evidence="6 7">MK-D1</strain>
    </source>
</reference>
<dbReference type="Gene3D" id="3.55.10.10">
    <property type="entry name" value="Archease domain"/>
    <property type="match status" value="1"/>
</dbReference>
<dbReference type="GO" id="GO:0072669">
    <property type="term" value="C:tRNA-splicing ligase complex"/>
    <property type="evidence" value="ECO:0007669"/>
    <property type="project" value="TreeGrafter"/>
</dbReference>
<dbReference type="EMBL" id="CP042905">
    <property type="protein sequence ID" value="QEE14719.1"/>
    <property type="molecule type" value="Genomic_DNA"/>
</dbReference>
<evidence type="ECO:0000256" key="4">
    <source>
        <dbReference type="ARBA" id="ARBA00022837"/>
    </source>
</evidence>
<dbReference type="InterPro" id="IPR002804">
    <property type="entry name" value="Archease"/>
</dbReference>
<evidence type="ECO:0000313" key="7">
    <source>
        <dbReference type="Proteomes" id="UP000321408"/>
    </source>
</evidence>
<reference evidence="6 7" key="1">
    <citation type="journal article" date="2020" name="Nature">
        <title>Isolation of an archaeon at the prokaryote-eukaryote interface.</title>
        <authorList>
            <person name="Imachi H."/>
            <person name="Nobu M.K."/>
            <person name="Nakahara N."/>
            <person name="Morono Y."/>
            <person name="Ogawara M."/>
            <person name="Takaki Y."/>
            <person name="Takano Y."/>
            <person name="Uematsu K."/>
            <person name="Ikuta T."/>
            <person name="Ito M."/>
            <person name="Matsui Y."/>
            <person name="Miyazaki M."/>
            <person name="Murata K."/>
            <person name="Saito Y."/>
            <person name="Sakai S."/>
            <person name="Song C."/>
            <person name="Tasumi E."/>
            <person name="Yamanaka Y."/>
            <person name="Yamaguchi T."/>
            <person name="Kamagata Y."/>
            <person name="Tamaki H."/>
            <person name="Takai K."/>
        </authorList>
    </citation>
    <scope>NUCLEOTIDE SEQUENCE [LARGE SCALE GENOMIC DNA]</scope>
    <source>
        <strain evidence="6 7">MK-D1</strain>
    </source>
</reference>
<evidence type="ECO:0000256" key="1">
    <source>
        <dbReference type="ARBA" id="ARBA00007963"/>
    </source>
</evidence>
<dbReference type="RefSeq" id="WP_147661663.1">
    <property type="nucleotide sequence ID" value="NZ_CP042905.2"/>
</dbReference>
<dbReference type="PANTHER" id="PTHR12682:SF11">
    <property type="entry name" value="PROTEIN ARCHEASE"/>
    <property type="match status" value="1"/>
</dbReference>
<dbReference type="KEGG" id="psyt:DSAG12_00534"/>
<evidence type="ECO:0000256" key="3">
    <source>
        <dbReference type="ARBA" id="ARBA00022723"/>
    </source>
</evidence>
<organism evidence="6 7">
    <name type="scientific">Promethearchaeum syntrophicum</name>
    <dbReference type="NCBI Taxonomy" id="2594042"/>
    <lineage>
        <taxon>Archaea</taxon>
        <taxon>Promethearchaeati</taxon>
        <taxon>Promethearchaeota</taxon>
        <taxon>Promethearchaeia</taxon>
        <taxon>Promethearchaeales</taxon>
        <taxon>Promethearchaeaceae</taxon>
        <taxon>Promethearchaeum</taxon>
    </lineage>
</organism>
<keyword evidence="3" id="KW-0479">Metal-binding</keyword>
<keyword evidence="7" id="KW-1185">Reference proteome</keyword>